<dbReference type="Gene3D" id="3.30.70.270">
    <property type="match status" value="1"/>
</dbReference>
<organism evidence="1 2">
    <name type="scientific">Abeliophyllum distichum</name>
    <dbReference type="NCBI Taxonomy" id="126358"/>
    <lineage>
        <taxon>Eukaryota</taxon>
        <taxon>Viridiplantae</taxon>
        <taxon>Streptophyta</taxon>
        <taxon>Embryophyta</taxon>
        <taxon>Tracheophyta</taxon>
        <taxon>Spermatophyta</taxon>
        <taxon>Magnoliopsida</taxon>
        <taxon>eudicotyledons</taxon>
        <taxon>Gunneridae</taxon>
        <taxon>Pentapetalae</taxon>
        <taxon>asterids</taxon>
        <taxon>lamiids</taxon>
        <taxon>Lamiales</taxon>
        <taxon>Oleaceae</taxon>
        <taxon>Forsythieae</taxon>
        <taxon>Abeliophyllum</taxon>
    </lineage>
</organism>
<dbReference type="AlphaFoldDB" id="A0ABD1VY27"/>
<evidence type="ECO:0000313" key="2">
    <source>
        <dbReference type="Proteomes" id="UP001604336"/>
    </source>
</evidence>
<gene>
    <name evidence="1" type="ORF">Adt_03287</name>
</gene>
<sequence length="180" mass="20310">MIDIGSIHNYFASTEVECIGLVLEKDSRKFKAIYLSAQPIVEVAKYVLIKDGPFVDSLDGQLQIDFGIGVFFSFLGYIIEQGKVRIDVKKIMAIKDWQSLKHIYDVCLFPELASYYQRFVKGYSEIATTDRINKEGKSLGLVNTIQGRFRETEEAYVDGFGVEVQMDALNFALGGVLIQE</sequence>
<evidence type="ECO:0000313" key="1">
    <source>
        <dbReference type="EMBL" id="KAL2542309.1"/>
    </source>
</evidence>
<dbReference type="Proteomes" id="UP001604336">
    <property type="component" value="Unassembled WGS sequence"/>
</dbReference>
<protein>
    <submittedName>
        <fullName evidence="1">Uncharacterized protein</fullName>
    </submittedName>
</protein>
<dbReference type="EMBL" id="JBFOLK010000001">
    <property type="protein sequence ID" value="KAL2542309.1"/>
    <property type="molecule type" value="Genomic_DNA"/>
</dbReference>
<keyword evidence="2" id="KW-1185">Reference proteome</keyword>
<dbReference type="SUPFAM" id="SSF56672">
    <property type="entry name" value="DNA/RNA polymerases"/>
    <property type="match status" value="1"/>
</dbReference>
<dbReference type="InterPro" id="IPR043128">
    <property type="entry name" value="Rev_trsase/Diguanyl_cyclase"/>
</dbReference>
<comment type="caution">
    <text evidence="1">The sequence shown here is derived from an EMBL/GenBank/DDBJ whole genome shotgun (WGS) entry which is preliminary data.</text>
</comment>
<name>A0ABD1VY27_9LAMI</name>
<accession>A0ABD1VY27</accession>
<reference evidence="2" key="1">
    <citation type="submission" date="2024-07" db="EMBL/GenBank/DDBJ databases">
        <title>Two chromosome-level genome assemblies of Korean endemic species Abeliophyllum distichum and Forsythia ovata (Oleaceae).</title>
        <authorList>
            <person name="Jang H."/>
        </authorList>
    </citation>
    <scope>NUCLEOTIDE SEQUENCE [LARGE SCALE GENOMIC DNA]</scope>
</reference>
<proteinExistence type="predicted"/>
<dbReference type="InterPro" id="IPR043502">
    <property type="entry name" value="DNA/RNA_pol_sf"/>
</dbReference>